<evidence type="ECO:0000313" key="4">
    <source>
        <dbReference type="Proteomes" id="UP000783588"/>
    </source>
</evidence>
<dbReference type="PANTHER" id="PTHR43308">
    <property type="entry name" value="OUTER MEMBRANE PROTEIN ALPHA-RELATED"/>
    <property type="match status" value="1"/>
</dbReference>
<feature type="domain" description="SLH" evidence="2">
    <location>
        <begin position="153"/>
        <end position="213"/>
    </location>
</feature>
<evidence type="ECO:0000259" key="2">
    <source>
        <dbReference type="PROSITE" id="PS51272"/>
    </source>
</evidence>
<name>A0ABS6ER03_9FIRM</name>
<comment type="caution">
    <text evidence="3">The sequence shown here is derived from an EMBL/GenBank/DDBJ whole genome shotgun (WGS) entry which is preliminary data.</text>
</comment>
<dbReference type="RefSeq" id="WP_216469770.1">
    <property type="nucleotide sequence ID" value="NZ_JAHLQI010000002.1"/>
</dbReference>
<feature type="domain" description="SLH" evidence="2">
    <location>
        <begin position="89"/>
        <end position="152"/>
    </location>
</feature>
<dbReference type="PROSITE" id="PS51272">
    <property type="entry name" value="SLH"/>
    <property type="match status" value="3"/>
</dbReference>
<dbReference type="InterPro" id="IPR051465">
    <property type="entry name" value="Cell_Envelope_Struct_Comp"/>
</dbReference>
<gene>
    <name evidence="3" type="ORF">KQI75_05755</name>
</gene>
<evidence type="ECO:0000313" key="3">
    <source>
        <dbReference type="EMBL" id="MBU5490128.1"/>
    </source>
</evidence>
<dbReference type="Proteomes" id="UP000783588">
    <property type="component" value="Unassembled WGS sequence"/>
</dbReference>
<proteinExistence type="predicted"/>
<keyword evidence="1" id="KW-0677">Repeat</keyword>
<organism evidence="3 4">
    <name type="scientific">Butyricicoccus intestinisimiae</name>
    <dbReference type="NCBI Taxonomy" id="2841509"/>
    <lineage>
        <taxon>Bacteria</taxon>
        <taxon>Bacillati</taxon>
        <taxon>Bacillota</taxon>
        <taxon>Clostridia</taxon>
        <taxon>Eubacteriales</taxon>
        <taxon>Butyricicoccaceae</taxon>
        <taxon>Butyricicoccus</taxon>
    </lineage>
</organism>
<dbReference type="InterPro" id="IPR039561">
    <property type="entry name" value="Peptidase_M15C"/>
</dbReference>
<feature type="domain" description="SLH" evidence="2">
    <location>
        <begin position="24"/>
        <end position="87"/>
    </location>
</feature>
<dbReference type="Pfam" id="PF13539">
    <property type="entry name" value="Peptidase_M15_4"/>
    <property type="match status" value="1"/>
</dbReference>
<keyword evidence="4" id="KW-1185">Reference proteome</keyword>
<protein>
    <submittedName>
        <fullName evidence="3">S-layer homology domain-containing protein</fullName>
    </submittedName>
</protein>
<dbReference type="InterPro" id="IPR001119">
    <property type="entry name" value="SLH_dom"/>
</dbReference>
<evidence type="ECO:0000256" key="1">
    <source>
        <dbReference type="ARBA" id="ARBA00022737"/>
    </source>
</evidence>
<dbReference type="Pfam" id="PF00395">
    <property type="entry name" value="SLH"/>
    <property type="match status" value="3"/>
</dbReference>
<accession>A0ABS6ER03</accession>
<dbReference type="EMBL" id="JAHLQI010000002">
    <property type="protein sequence ID" value="MBU5490128.1"/>
    <property type="molecule type" value="Genomic_DNA"/>
</dbReference>
<reference evidence="3 4" key="1">
    <citation type="submission" date="2021-06" db="EMBL/GenBank/DDBJ databases">
        <authorList>
            <person name="Sun Q."/>
            <person name="Li D."/>
        </authorList>
    </citation>
    <scope>NUCLEOTIDE SEQUENCE [LARGE SCALE GENOMIC DNA]</scope>
    <source>
        <strain evidence="3 4">MSJd-7</strain>
    </source>
</reference>
<sequence>MSLSLLAGGVPEFAQGAERITGKAEEVFDDVCAQDWFCPYVQYVYENGIMQGTSETTFSPYATMTRGMVAQILYNQAKETDNIGEMGSETPVFSDVQADQWYFEAVQWAYANGKASGVGNGRFEPERQVTREELAMFLYRDAGQPYIGGELYFSDANQVDGWAKNAILWAVHQKIMSGTDNNHINPLGSALRSEAATMFQRYLTVPTIAYLTSAEESEEEREIRIFGRTVDSCRYPNSQTAEANQTWVRVPVWKLDSNGSKYSSTLDVQIHKELAGSIQQIFQEIYDSGEQFPIYSVGGYNWRGDTSSSEHCLGTALDINPNENYQCKNDGTAIVGKYWKPNEDPYSIPADGIVVKTFEKYGFRWGGTFRNSKDYMHFSYFGT</sequence>